<dbReference type="Gene3D" id="3.10.580.10">
    <property type="entry name" value="CBS-domain"/>
    <property type="match status" value="1"/>
</dbReference>
<evidence type="ECO:0000256" key="5">
    <source>
        <dbReference type="ARBA" id="ARBA00022737"/>
    </source>
</evidence>
<evidence type="ECO:0000259" key="12">
    <source>
        <dbReference type="PROSITE" id="PS51371"/>
    </source>
</evidence>
<feature type="transmembrane region" description="Helical" evidence="11">
    <location>
        <begin position="119"/>
        <end position="144"/>
    </location>
</feature>
<dbReference type="InterPro" id="IPR036318">
    <property type="entry name" value="FAD-bd_PCMH-like_sf"/>
</dbReference>
<feature type="domain" description="CNNM transmembrane" evidence="13">
    <location>
        <begin position="16"/>
        <end position="222"/>
    </location>
</feature>
<keyword evidence="6 10" id="KW-1133">Transmembrane helix</keyword>
<dbReference type="InterPro" id="IPR005170">
    <property type="entry name" value="Transptr-assoc_dom"/>
</dbReference>
<evidence type="ECO:0000256" key="9">
    <source>
        <dbReference type="PROSITE-ProRule" id="PRU00703"/>
    </source>
</evidence>
<dbReference type="Gene3D" id="3.30.465.10">
    <property type="match status" value="1"/>
</dbReference>
<dbReference type="Pfam" id="PF00571">
    <property type="entry name" value="CBS"/>
    <property type="match status" value="2"/>
</dbReference>
<dbReference type="FunFam" id="3.10.580.10:FF:000002">
    <property type="entry name" value="Magnesium/cobalt efflux protein CorC"/>
    <property type="match status" value="1"/>
</dbReference>
<evidence type="ECO:0000313" key="14">
    <source>
        <dbReference type="EMBL" id="MSB20677.1"/>
    </source>
</evidence>
<protein>
    <submittedName>
        <fullName evidence="14">DUF21 domain-containing protein</fullName>
    </submittedName>
</protein>
<dbReference type="EMBL" id="WKPR01000014">
    <property type="protein sequence ID" value="MSB20677.1"/>
    <property type="molecule type" value="Genomic_DNA"/>
</dbReference>
<evidence type="ECO:0000256" key="4">
    <source>
        <dbReference type="ARBA" id="ARBA00022692"/>
    </source>
</evidence>
<reference evidence="14 15" key="1">
    <citation type="journal article" date="2019" name="Nat. Med.">
        <title>A library of human gut bacterial isolates paired with longitudinal multiomics data enables mechanistic microbiome research.</title>
        <authorList>
            <person name="Poyet M."/>
            <person name="Groussin M."/>
            <person name="Gibbons S.M."/>
            <person name="Avila-Pacheco J."/>
            <person name="Jiang X."/>
            <person name="Kearney S.M."/>
            <person name="Perrotta A.R."/>
            <person name="Berdy B."/>
            <person name="Zhao S."/>
            <person name="Lieberman T.D."/>
            <person name="Swanson P.K."/>
            <person name="Smith M."/>
            <person name="Roesemann S."/>
            <person name="Alexander J.E."/>
            <person name="Rich S.A."/>
            <person name="Livny J."/>
            <person name="Vlamakis H."/>
            <person name="Clish C."/>
            <person name="Bullock K."/>
            <person name="Deik A."/>
            <person name="Scott J."/>
            <person name="Pierce K.A."/>
            <person name="Xavier R.J."/>
            <person name="Alm E.J."/>
        </authorList>
    </citation>
    <scope>NUCLEOTIDE SEQUENCE [LARGE SCALE GENOMIC DNA]</scope>
    <source>
        <strain evidence="14 15">BIOML-A2</strain>
    </source>
</reference>
<comment type="caution">
    <text evidence="14">The sequence shown here is derived from an EMBL/GenBank/DDBJ whole genome shotgun (WGS) entry which is preliminary data.</text>
</comment>
<feature type="transmembrane region" description="Helical" evidence="11">
    <location>
        <begin position="20"/>
        <end position="39"/>
    </location>
</feature>
<evidence type="ECO:0000256" key="3">
    <source>
        <dbReference type="ARBA" id="ARBA00022475"/>
    </source>
</evidence>
<keyword evidence="7 9" id="KW-0129">CBS domain</keyword>
<accession>A0A6I2RAB7</accession>
<organism evidence="14 15">
    <name type="scientific">Flavonifractor plautii</name>
    <name type="common">Fusobacterium plautii</name>
    <dbReference type="NCBI Taxonomy" id="292800"/>
    <lineage>
        <taxon>Bacteria</taxon>
        <taxon>Bacillati</taxon>
        <taxon>Bacillota</taxon>
        <taxon>Clostridia</taxon>
        <taxon>Eubacteriales</taxon>
        <taxon>Oscillospiraceae</taxon>
        <taxon>Flavonifractor</taxon>
    </lineage>
</organism>
<evidence type="ECO:0000256" key="2">
    <source>
        <dbReference type="ARBA" id="ARBA00006337"/>
    </source>
</evidence>
<dbReference type="SUPFAM" id="SSF56176">
    <property type="entry name" value="FAD-binding/transporter-associated domain-like"/>
    <property type="match status" value="1"/>
</dbReference>
<gene>
    <name evidence="14" type="ORF">GKE97_14270</name>
</gene>
<evidence type="ECO:0000256" key="6">
    <source>
        <dbReference type="ARBA" id="ARBA00022989"/>
    </source>
</evidence>
<evidence type="ECO:0000256" key="11">
    <source>
        <dbReference type="SAM" id="Phobius"/>
    </source>
</evidence>
<feature type="transmembrane region" description="Helical" evidence="11">
    <location>
        <begin position="75"/>
        <end position="96"/>
    </location>
</feature>
<dbReference type="GO" id="GO:0005886">
    <property type="term" value="C:plasma membrane"/>
    <property type="evidence" value="ECO:0007669"/>
    <property type="project" value="UniProtKB-SubCell"/>
</dbReference>
<feature type="transmembrane region" description="Helical" evidence="11">
    <location>
        <begin position="156"/>
        <end position="178"/>
    </location>
</feature>
<dbReference type="Pfam" id="PF03471">
    <property type="entry name" value="CorC_HlyC"/>
    <property type="match status" value="1"/>
</dbReference>
<evidence type="ECO:0000256" key="8">
    <source>
        <dbReference type="ARBA" id="ARBA00023136"/>
    </source>
</evidence>
<evidence type="ECO:0000256" key="7">
    <source>
        <dbReference type="ARBA" id="ARBA00023122"/>
    </source>
</evidence>
<dbReference type="InterPro" id="IPR000644">
    <property type="entry name" value="CBS_dom"/>
</dbReference>
<dbReference type="InterPro" id="IPR046342">
    <property type="entry name" value="CBS_dom_sf"/>
</dbReference>
<keyword evidence="8 10" id="KW-0472">Membrane</keyword>
<proteinExistence type="inferred from homology"/>
<dbReference type="GO" id="GO:0050660">
    <property type="term" value="F:flavin adenine dinucleotide binding"/>
    <property type="evidence" value="ECO:0007669"/>
    <property type="project" value="InterPro"/>
</dbReference>
<dbReference type="PANTHER" id="PTHR43099:SF2">
    <property type="entry name" value="UPF0053 PROTEIN YRKA"/>
    <property type="match status" value="1"/>
</dbReference>
<comment type="similarity">
    <text evidence="2">Belongs to the UPF0053 family.</text>
</comment>
<evidence type="ECO:0000313" key="15">
    <source>
        <dbReference type="Proteomes" id="UP000434475"/>
    </source>
</evidence>
<keyword evidence="3" id="KW-1003">Cell membrane</keyword>
<dbReference type="AlphaFoldDB" id="A0A6I2RAB7"/>
<dbReference type="Proteomes" id="UP000434475">
    <property type="component" value="Unassembled WGS sequence"/>
</dbReference>
<evidence type="ECO:0000256" key="1">
    <source>
        <dbReference type="ARBA" id="ARBA00004651"/>
    </source>
</evidence>
<comment type="subcellular location">
    <subcellularLocation>
        <location evidence="1">Cell membrane</location>
        <topology evidence="1">Multi-pass membrane protein</topology>
    </subcellularLocation>
</comment>
<feature type="domain" description="CBS" evidence="12">
    <location>
        <begin position="241"/>
        <end position="302"/>
    </location>
</feature>
<dbReference type="InterPro" id="IPR016169">
    <property type="entry name" value="FAD-bd_PCMH_sub2"/>
</dbReference>
<name>A0A6I2RAB7_FLAPL</name>
<dbReference type="SUPFAM" id="SSF54631">
    <property type="entry name" value="CBS-domain pair"/>
    <property type="match status" value="1"/>
</dbReference>
<feature type="domain" description="CBS" evidence="12">
    <location>
        <begin position="305"/>
        <end position="362"/>
    </location>
</feature>
<dbReference type="PANTHER" id="PTHR43099">
    <property type="entry name" value="UPF0053 PROTEIN YRKA"/>
    <property type="match status" value="1"/>
</dbReference>
<sequence>MEHMQSVVSERGGIILQPPLWPQLLLQVILIAINAYFAATEIAVISLNEAVIRHQAEEGDKKAARLLHIVEQPTGFLSTIQIGITLAGFLGSAFAADNLAGRLSQWFAAQYALTAAAEAAVHTLSVILITIILSFFTLVFGELVPKRVAMKKSEQVARFTCGVVAFLAAVMRPLIWLLTVSTNAVLRLVHIDPNEEDDEVSEEGIRMMVDIGEEKGAIQAGEKEMIENIFEFDNMTAGDVMIHRTDMVMLWVDDTAEEIAQTIESSGLSRFPVYEEDADDIIGILNTRDWLLNARKTSPRPVRELLRPAYFVPESVRTDKLFRDMQSRKIHLSIVVDEYGGTAGLVTMEDLLEEIVGNIYDEFDPQEDQEIIALGDNRWRIAGSAELDDVAEALDMEFPEDEESETLGGLVFAQLNVIPEDGSHPEVELYGLHIRVEELTDRRVEWATVTKLAPSESEEDAE</sequence>
<dbReference type="PROSITE" id="PS51846">
    <property type="entry name" value="CNNM"/>
    <property type="match status" value="1"/>
</dbReference>
<keyword evidence="5" id="KW-0677">Repeat</keyword>
<dbReference type="InterPro" id="IPR051676">
    <property type="entry name" value="UPF0053_domain"/>
</dbReference>
<dbReference type="PROSITE" id="PS51371">
    <property type="entry name" value="CBS"/>
    <property type="match status" value="2"/>
</dbReference>
<dbReference type="InterPro" id="IPR002550">
    <property type="entry name" value="CNNM"/>
</dbReference>
<dbReference type="Pfam" id="PF01595">
    <property type="entry name" value="CNNM"/>
    <property type="match status" value="1"/>
</dbReference>
<evidence type="ECO:0000259" key="13">
    <source>
        <dbReference type="PROSITE" id="PS51846"/>
    </source>
</evidence>
<keyword evidence="4 10" id="KW-0812">Transmembrane</keyword>
<dbReference type="SMART" id="SM01091">
    <property type="entry name" value="CorC_HlyC"/>
    <property type="match status" value="1"/>
</dbReference>
<dbReference type="InterPro" id="IPR044751">
    <property type="entry name" value="Ion_transp-like_CBS"/>
</dbReference>
<dbReference type="CDD" id="cd04590">
    <property type="entry name" value="CBS_pair_CorC_HlyC_assoc"/>
    <property type="match status" value="1"/>
</dbReference>
<evidence type="ECO:0000256" key="10">
    <source>
        <dbReference type="PROSITE-ProRule" id="PRU01193"/>
    </source>
</evidence>